<dbReference type="Gene3D" id="1.10.287.950">
    <property type="entry name" value="Methyl-accepting chemotaxis protein"/>
    <property type="match status" value="1"/>
</dbReference>
<dbReference type="InterPro" id="IPR032255">
    <property type="entry name" value="HBM"/>
</dbReference>
<keyword evidence="4" id="KW-1133">Transmembrane helix</keyword>
<evidence type="ECO:0000256" key="3">
    <source>
        <dbReference type="PROSITE-ProRule" id="PRU00284"/>
    </source>
</evidence>
<dbReference type="SMART" id="SM00304">
    <property type="entry name" value="HAMP"/>
    <property type="match status" value="1"/>
</dbReference>
<dbReference type="InterPro" id="IPR004089">
    <property type="entry name" value="MCPsignal_dom"/>
</dbReference>
<dbReference type="PROSITE" id="PS50111">
    <property type="entry name" value="CHEMOTAXIS_TRANSDUC_2"/>
    <property type="match status" value="1"/>
</dbReference>
<reference evidence="7 8" key="1">
    <citation type="submission" date="2012-02" db="EMBL/GenBank/DDBJ databases">
        <title>Shotgun genome sequence of Phaeospirillum photometricum DSM 122.</title>
        <authorList>
            <person name="Duquesne K."/>
            <person name="Sturgis J."/>
        </authorList>
    </citation>
    <scope>NUCLEOTIDE SEQUENCE [LARGE SCALE GENOMIC DNA]</scope>
    <source>
        <strain evidence="8">DSM122</strain>
    </source>
</reference>
<dbReference type="GO" id="GO:0016020">
    <property type="term" value="C:membrane"/>
    <property type="evidence" value="ECO:0007669"/>
    <property type="project" value="InterPro"/>
</dbReference>
<gene>
    <name evidence="7" type="ORF">RSPPHO_01116</name>
</gene>
<organism evidence="7 8">
    <name type="scientific">Pararhodospirillum photometricum DSM 122</name>
    <dbReference type="NCBI Taxonomy" id="1150469"/>
    <lineage>
        <taxon>Bacteria</taxon>
        <taxon>Pseudomonadati</taxon>
        <taxon>Pseudomonadota</taxon>
        <taxon>Alphaproteobacteria</taxon>
        <taxon>Rhodospirillales</taxon>
        <taxon>Rhodospirillaceae</taxon>
        <taxon>Pararhodospirillum</taxon>
    </lineage>
</organism>
<feature type="domain" description="HAMP" evidence="6">
    <location>
        <begin position="318"/>
        <end position="371"/>
    </location>
</feature>
<dbReference type="KEGG" id="rpm:RSPPHO_01116"/>
<dbReference type="STRING" id="1150469.RSPPHO_01116"/>
<evidence type="ECO:0000256" key="1">
    <source>
        <dbReference type="ARBA" id="ARBA00023224"/>
    </source>
</evidence>
<name>H6SS63_PARPM</name>
<evidence type="ECO:0000256" key="4">
    <source>
        <dbReference type="SAM" id="Phobius"/>
    </source>
</evidence>
<dbReference type="PANTHER" id="PTHR32089:SF112">
    <property type="entry name" value="LYSOZYME-LIKE PROTEIN-RELATED"/>
    <property type="match status" value="1"/>
</dbReference>
<dbReference type="SMART" id="SM00283">
    <property type="entry name" value="MA"/>
    <property type="match status" value="1"/>
</dbReference>
<dbReference type="HOGENOM" id="CLU_000445_107_27_5"/>
<sequence>MTLKDIPIGFKIGGGFAVMILLMVAMGANALWSLNALDHRVGALVGSAQEAARLSDLRAEVLHALREIRAYGIAPSTAGAERANERYAQASTAVAQVRDQMEAERQAPLHALAQSLHQAFQAFSRIVNTEQTREGLVMYLELGGVDASDTVRRLQEAARDQGTLPVLFAAGQALDALGEARLAAHRALETLDTALIDETRQYLTRSTQILAEIEAQAPEPALAALAGQAGVAGRDLLATFDEALALVQSQAAVRDDALGPAEASVLAAAAAMATAEVHHQEGIGDEALEEAQLALALAAGLAGCAIVFGLGAGAWISTGIARPVVAMTAAMKRLADQDLTVAIPGVERRDEVGAMAQALQVFRDAMRASAATAADREIQRRQREERARVLEALTQNFESAVREVLESVGQATGQLHGTAEAMSRISEETTVRSATVAGAAAQASGAVQQVAQATGALGEAIGEIGAQVHHATSIADRAADRARRTSEGVRALAGASERIGEVIGLINAIASQTNLLALNATIEAARAGAAGKGFAVVAGEVKTLASQTSRATEDISRQIAEVQERTREAVAAIGEILAVIDEVSLVSAAIAGAVAQQNASTQAISRHIEEASRETAQVGETIAGVGEAARETGWAAGQVLAAVNGLGSQARTLSDTVRGFLDTVKVA</sequence>
<proteinExistence type="inferred from homology"/>
<dbReference type="Pfam" id="PF00672">
    <property type="entry name" value="HAMP"/>
    <property type="match status" value="1"/>
</dbReference>
<feature type="domain" description="Methyl-accepting transducer" evidence="5">
    <location>
        <begin position="404"/>
        <end position="647"/>
    </location>
</feature>
<evidence type="ECO:0000256" key="2">
    <source>
        <dbReference type="ARBA" id="ARBA00029447"/>
    </source>
</evidence>
<dbReference type="GO" id="GO:0007165">
    <property type="term" value="P:signal transduction"/>
    <property type="evidence" value="ECO:0007669"/>
    <property type="project" value="UniProtKB-KW"/>
</dbReference>
<dbReference type="CDD" id="cd06225">
    <property type="entry name" value="HAMP"/>
    <property type="match status" value="1"/>
</dbReference>
<accession>H6SS63</accession>
<evidence type="ECO:0000259" key="6">
    <source>
        <dbReference type="PROSITE" id="PS50885"/>
    </source>
</evidence>
<dbReference type="eggNOG" id="COG0840">
    <property type="taxonomic scope" value="Bacteria"/>
</dbReference>
<dbReference type="OrthoDB" id="3378718at2"/>
<dbReference type="SMART" id="SM01358">
    <property type="entry name" value="HBM"/>
    <property type="match status" value="1"/>
</dbReference>
<evidence type="ECO:0000313" key="7">
    <source>
        <dbReference type="EMBL" id="CCG07742.1"/>
    </source>
</evidence>
<dbReference type="Pfam" id="PF00015">
    <property type="entry name" value="MCPsignal"/>
    <property type="match status" value="1"/>
</dbReference>
<evidence type="ECO:0000259" key="5">
    <source>
        <dbReference type="PROSITE" id="PS50111"/>
    </source>
</evidence>
<dbReference type="PATRIC" id="fig|1150469.3.peg.1266"/>
<keyword evidence="1 3" id="KW-0807">Transducer</keyword>
<comment type="similarity">
    <text evidence="2">Belongs to the methyl-accepting chemotaxis (MCP) protein family.</text>
</comment>
<keyword evidence="8" id="KW-1185">Reference proteome</keyword>
<dbReference type="Gene3D" id="6.10.340.10">
    <property type="match status" value="1"/>
</dbReference>
<feature type="transmembrane region" description="Helical" evidence="4">
    <location>
        <begin position="12"/>
        <end position="32"/>
    </location>
</feature>
<dbReference type="InterPro" id="IPR003660">
    <property type="entry name" value="HAMP_dom"/>
</dbReference>
<dbReference type="EMBL" id="HE663493">
    <property type="protein sequence ID" value="CCG07742.1"/>
    <property type="molecule type" value="Genomic_DNA"/>
</dbReference>
<dbReference type="PROSITE" id="PS50885">
    <property type="entry name" value="HAMP"/>
    <property type="match status" value="1"/>
</dbReference>
<dbReference type="RefSeq" id="WP_014414382.1">
    <property type="nucleotide sequence ID" value="NC_017059.1"/>
</dbReference>
<evidence type="ECO:0000313" key="8">
    <source>
        <dbReference type="Proteomes" id="UP000033220"/>
    </source>
</evidence>
<dbReference type="Proteomes" id="UP000033220">
    <property type="component" value="Chromosome DSM 122"/>
</dbReference>
<keyword evidence="4" id="KW-0812">Transmembrane</keyword>
<dbReference type="SUPFAM" id="SSF58104">
    <property type="entry name" value="Methyl-accepting chemotaxis protein (MCP) signaling domain"/>
    <property type="match status" value="1"/>
</dbReference>
<protein>
    <submittedName>
        <fullName evidence="7">Methyl-accepting chemotaxis protein</fullName>
    </submittedName>
</protein>
<dbReference type="AlphaFoldDB" id="H6SS63"/>
<keyword evidence="4" id="KW-0472">Membrane</keyword>
<dbReference type="PANTHER" id="PTHR32089">
    <property type="entry name" value="METHYL-ACCEPTING CHEMOTAXIS PROTEIN MCPB"/>
    <property type="match status" value="1"/>
</dbReference>